<accession>A0ABV6KP17</accession>
<dbReference type="SFLD" id="SFLDS00003">
    <property type="entry name" value="Haloacid_Dehalogenase"/>
    <property type="match status" value="1"/>
</dbReference>
<dbReference type="InterPro" id="IPR006379">
    <property type="entry name" value="HAD-SF_hydro_IIB"/>
</dbReference>
<reference evidence="1 2" key="1">
    <citation type="submission" date="2024-09" db="EMBL/GenBank/DDBJ databases">
        <authorList>
            <person name="Sun Q."/>
            <person name="Mori K."/>
        </authorList>
    </citation>
    <scope>NUCLEOTIDE SEQUENCE [LARGE SCALE GENOMIC DNA]</scope>
    <source>
        <strain evidence="1 2">CGMCC 1.9126</strain>
    </source>
</reference>
<dbReference type="GO" id="GO:0016787">
    <property type="term" value="F:hydrolase activity"/>
    <property type="evidence" value="ECO:0007669"/>
    <property type="project" value="UniProtKB-KW"/>
</dbReference>
<organism evidence="1 2">
    <name type="scientific">Robertmurraya beringensis</name>
    <dbReference type="NCBI Taxonomy" id="641660"/>
    <lineage>
        <taxon>Bacteria</taxon>
        <taxon>Bacillati</taxon>
        <taxon>Bacillota</taxon>
        <taxon>Bacilli</taxon>
        <taxon>Bacillales</taxon>
        <taxon>Bacillaceae</taxon>
        <taxon>Robertmurraya</taxon>
    </lineage>
</organism>
<dbReference type="Proteomes" id="UP001589738">
    <property type="component" value="Unassembled WGS sequence"/>
</dbReference>
<dbReference type="NCBIfam" id="TIGR01484">
    <property type="entry name" value="HAD-SF-IIB"/>
    <property type="match status" value="1"/>
</dbReference>
<dbReference type="InterPro" id="IPR000150">
    <property type="entry name" value="Cof"/>
</dbReference>
<dbReference type="PROSITE" id="PS01229">
    <property type="entry name" value="COF_2"/>
    <property type="match status" value="1"/>
</dbReference>
<dbReference type="CDD" id="cd07517">
    <property type="entry name" value="HAD_HPP"/>
    <property type="match status" value="1"/>
</dbReference>
<dbReference type="NCBIfam" id="TIGR00099">
    <property type="entry name" value="Cof-subfamily"/>
    <property type="match status" value="1"/>
</dbReference>
<protein>
    <submittedName>
        <fullName evidence="1">Cof-type HAD-IIB family hydrolase</fullName>
    </submittedName>
</protein>
<dbReference type="SUPFAM" id="SSF56784">
    <property type="entry name" value="HAD-like"/>
    <property type="match status" value="1"/>
</dbReference>
<proteinExistence type="predicted"/>
<evidence type="ECO:0000313" key="2">
    <source>
        <dbReference type="Proteomes" id="UP001589738"/>
    </source>
</evidence>
<keyword evidence="1" id="KW-0378">Hydrolase</keyword>
<dbReference type="InterPro" id="IPR023214">
    <property type="entry name" value="HAD_sf"/>
</dbReference>
<dbReference type="Pfam" id="PF08282">
    <property type="entry name" value="Hydrolase_3"/>
    <property type="match status" value="1"/>
</dbReference>
<dbReference type="Gene3D" id="3.40.50.1000">
    <property type="entry name" value="HAD superfamily/HAD-like"/>
    <property type="match status" value="1"/>
</dbReference>
<dbReference type="InterPro" id="IPR036412">
    <property type="entry name" value="HAD-like_sf"/>
</dbReference>
<gene>
    <name evidence="1" type="ORF">ACFFHF_07335</name>
</gene>
<evidence type="ECO:0000313" key="1">
    <source>
        <dbReference type="EMBL" id="MFC0475069.1"/>
    </source>
</evidence>
<dbReference type="Gene3D" id="3.30.1240.10">
    <property type="match status" value="1"/>
</dbReference>
<dbReference type="PROSITE" id="PS01228">
    <property type="entry name" value="COF_1"/>
    <property type="match status" value="1"/>
</dbReference>
<dbReference type="RefSeq" id="WP_160549169.1">
    <property type="nucleotide sequence ID" value="NZ_JBHLUU010000022.1"/>
</dbReference>
<name>A0ABV6KP17_9BACI</name>
<dbReference type="EMBL" id="JBHLUU010000022">
    <property type="protein sequence ID" value="MFC0475069.1"/>
    <property type="molecule type" value="Genomic_DNA"/>
</dbReference>
<dbReference type="PANTHER" id="PTHR10000:SF25">
    <property type="entry name" value="PHOSPHATASE YKRA-RELATED"/>
    <property type="match status" value="1"/>
</dbReference>
<dbReference type="SFLD" id="SFLDG01144">
    <property type="entry name" value="C2.B.4:_PGP_Like"/>
    <property type="match status" value="1"/>
</dbReference>
<sequence length="259" mass="29018">MSKKLIFFDIDGTLYNEEKKLPQSAKEAIQQLKNQGHEVAIATGRSPFNITEIRKELEIDNYVSFNGQYVVLNGQVIYKNPINISALEELTNYSTKNQHPIVYLDHKDMKGNVESHTMLEEAVGSLSVSGKVGYDPLYHRGREIFQSFLIYRDQDQVDYKSAFPQLDFIRWHEYAVDVLPAGGSKAVGIQAAMNHFGIGPEHVYAFGDGLNDIEMLSFVKNSVAMGNAHEKAKSAAKYVTKHVDEDGIAYGLELVGLLK</sequence>
<keyword evidence="2" id="KW-1185">Reference proteome</keyword>
<dbReference type="PANTHER" id="PTHR10000">
    <property type="entry name" value="PHOSPHOSERINE PHOSPHATASE"/>
    <property type="match status" value="1"/>
</dbReference>
<comment type="caution">
    <text evidence="1">The sequence shown here is derived from an EMBL/GenBank/DDBJ whole genome shotgun (WGS) entry which is preliminary data.</text>
</comment>
<dbReference type="SFLD" id="SFLDG01140">
    <property type="entry name" value="C2.B:_Phosphomannomutase_and_P"/>
    <property type="match status" value="1"/>
</dbReference>